<dbReference type="InterPro" id="IPR003722">
    <property type="entry name" value="Cbl_synth_CobH/CbiC"/>
</dbReference>
<dbReference type="Proteomes" id="UP000243525">
    <property type="component" value="Unassembled WGS sequence"/>
</dbReference>
<reference evidence="6 7" key="1">
    <citation type="submission" date="2018-04" db="EMBL/GenBank/DDBJ databases">
        <title>Genomic Encyclopedia of Archaeal and Bacterial Type Strains, Phase II (KMG-II): from individual species to whole genera.</title>
        <authorList>
            <person name="Goeker M."/>
        </authorList>
    </citation>
    <scope>NUCLEOTIDE SEQUENCE [LARGE SCALE GENOMIC DNA]</scope>
    <source>
        <strain evidence="6 7">DSM 28823</strain>
    </source>
</reference>
<dbReference type="AlphaFoldDB" id="A0A2T5C3C7"/>
<accession>A0A2T5C3C7</accession>
<evidence type="ECO:0000256" key="2">
    <source>
        <dbReference type="ARBA" id="ARBA00009774"/>
    </source>
</evidence>
<proteinExistence type="inferred from homology"/>
<evidence type="ECO:0000256" key="3">
    <source>
        <dbReference type="ARBA" id="ARBA00022573"/>
    </source>
</evidence>
<gene>
    <name evidence="6" type="ORF">C8N47_105111</name>
</gene>
<dbReference type="GO" id="GO:0009236">
    <property type="term" value="P:cobalamin biosynthetic process"/>
    <property type="evidence" value="ECO:0007669"/>
    <property type="project" value="UniProtKB-UniPathway"/>
</dbReference>
<dbReference type="EMBL" id="QAAD01000005">
    <property type="protein sequence ID" value="PTN09271.1"/>
    <property type="molecule type" value="Genomic_DNA"/>
</dbReference>
<evidence type="ECO:0000313" key="6">
    <source>
        <dbReference type="EMBL" id="PTN09271.1"/>
    </source>
</evidence>
<protein>
    <submittedName>
        <fullName evidence="6">Precorrin-8X methylmutase</fullName>
    </submittedName>
</protein>
<organism evidence="6 7">
    <name type="scientific">Mangrovibacterium marinum</name>
    <dbReference type="NCBI Taxonomy" id="1639118"/>
    <lineage>
        <taxon>Bacteria</taxon>
        <taxon>Pseudomonadati</taxon>
        <taxon>Bacteroidota</taxon>
        <taxon>Bacteroidia</taxon>
        <taxon>Marinilabiliales</taxon>
        <taxon>Prolixibacteraceae</taxon>
        <taxon>Mangrovibacterium</taxon>
    </lineage>
</organism>
<evidence type="ECO:0000256" key="1">
    <source>
        <dbReference type="ARBA" id="ARBA00004953"/>
    </source>
</evidence>
<feature type="domain" description="Cobalamin biosynthesis precorrin-8X methylmutase CobH/CbiC" evidence="5">
    <location>
        <begin position="17"/>
        <end position="210"/>
    </location>
</feature>
<sequence>MYAMEKSNYVNLSPMGIERDSMEIISRELSHLNIPEQYASIVKRVIHTTADFEYAHLFEAHPQAVEMAKNALQQSCRIYADTSMVVAGVSKPSLKKLGCELHCFVHDEEVVAEAKAQGITRSICGINKAAQDERFRLFVIGNAPTALVRLCELYAEGLIKPDLVIGVPVGFVGAAESKQMLKESGLPYLLIRGRKGGSTVGVAMLNALLYELIKRN</sequence>
<comment type="similarity">
    <text evidence="2">Belongs to the CobH/CbiC family.</text>
</comment>
<evidence type="ECO:0000313" key="7">
    <source>
        <dbReference type="Proteomes" id="UP000243525"/>
    </source>
</evidence>
<dbReference type="UniPathway" id="UPA00148"/>
<evidence type="ECO:0000256" key="4">
    <source>
        <dbReference type="ARBA" id="ARBA00023235"/>
    </source>
</evidence>
<keyword evidence="3" id="KW-0169">Cobalamin biosynthesis</keyword>
<evidence type="ECO:0000259" key="5">
    <source>
        <dbReference type="Pfam" id="PF02570"/>
    </source>
</evidence>
<keyword evidence="7" id="KW-1185">Reference proteome</keyword>
<name>A0A2T5C3C7_9BACT</name>
<dbReference type="InterPro" id="IPR036588">
    <property type="entry name" value="CobH/CbiC_sf"/>
</dbReference>
<keyword evidence="4" id="KW-0413">Isomerase</keyword>
<dbReference type="GO" id="GO:0016993">
    <property type="term" value="F:precorrin-8X methylmutase activity"/>
    <property type="evidence" value="ECO:0007669"/>
    <property type="project" value="InterPro"/>
</dbReference>
<comment type="pathway">
    <text evidence="1">Cofactor biosynthesis; adenosylcobalamin biosynthesis.</text>
</comment>
<comment type="caution">
    <text evidence="6">The sequence shown here is derived from an EMBL/GenBank/DDBJ whole genome shotgun (WGS) entry which is preliminary data.</text>
</comment>
<dbReference type="Gene3D" id="3.40.50.10230">
    <property type="entry name" value="Cobalamin biosynthesis CobH/CbiC, precorrin-8X methylmutase"/>
    <property type="match status" value="1"/>
</dbReference>
<dbReference type="SUPFAM" id="SSF63965">
    <property type="entry name" value="Precorrin-8X methylmutase CbiC/CobH"/>
    <property type="match status" value="1"/>
</dbReference>
<dbReference type="Pfam" id="PF02570">
    <property type="entry name" value="CbiC"/>
    <property type="match status" value="1"/>
</dbReference>
<dbReference type="PANTHER" id="PTHR43588">
    <property type="entry name" value="COBALT-PRECORRIN-8 METHYLMUTASE"/>
    <property type="match status" value="1"/>
</dbReference>
<dbReference type="PANTHER" id="PTHR43588:SF1">
    <property type="entry name" value="COBALT-PRECORRIN-8 METHYLMUTASE"/>
    <property type="match status" value="1"/>
</dbReference>